<evidence type="ECO:0000313" key="3">
    <source>
        <dbReference type="Proteomes" id="UP000286746"/>
    </source>
</evidence>
<sequence length="207" mass="21942">MPVTEAPKDLVRRGYDAVSYAYRADDAGDGTYAPWIAALLDRLPGRADVLDLGCGCGVPVARSLSAAGHAVTGVDLSEVQVRRARGLVPQATFHRADAAGLDLPDASFDAVVCLYMLIHLPLDEQPALLSRIAGWLRPGGTLLAVAGHGAWTGTEENWLGAGATMWWSHPGADTYREWITAAGLTVDGEAFVPEGAGGHVLFWARRP</sequence>
<dbReference type="SUPFAM" id="SSF53335">
    <property type="entry name" value="S-adenosyl-L-methionine-dependent methyltransferases"/>
    <property type="match status" value="1"/>
</dbReference>
<organism evidence="2 3">
    <name type="scientific">Streptomyces paromomycinus</name>
    <name type="common">Streptomyces rimosus subsp. paromomycinus</name>
    <dbReference type="NCBI Taxonomy" id="92743"/>
    <lineage>
        <taxon>Bacteria</taxon>
        <taxon>Bacillati</taxon>
        <taxon>Actinomycetota</taxon>
        <taxon>Actinomycetes</taxon>
        <taxon>Kitasatosporales</taxon>
        <taxon>Streptomycetaceae</taxon>
        <taxon>Streptomyces</taxon>
    </lineage>
</organism>
<dbReference type="CDD" id="cd02440">
    <property type="entry name" value="AdoMet_MTases"/>
    <property type="match status" value="1"/>
</dbReference>
<dbReference type="Proteomes" id="UP000286746">
    <property type="component" value="Unassembled WGS sequence"/>
</dbReference>
<dbReference type="InterPro" id="IPR029063">
    <property type="entry name" value="SAM-dependent_MTases_sf"/>
</dbReference>
<keyword evidence="2" id="KW-0808">Transferase</keyword>
<evidence type="ECO:0000259" key="1">
    <source>
        <dbReference type="Pfam" id="PF13649"/>
    </source>
</evidence>
<dbReference type="EMBL" id="BHZD01000001">
    <property type="protein sequence ID" value="GCD46993.1"/>
    <property type="molecule type" value="Genomic_DNA"/>
</dbReference>
<dbReference type="PANTHER" id="PTHR42912:SF45">
    <property type="entry name" value="23S RRNA (GUANINE(745)-N(1))-METHYLTRANSFERASE"/>
    <property type="match status" value="1"/>
</dbReference>
<dbReference type="GO" id="GO:0008168">
    <property type="term" value="F:methyltransferase activity"/>
    <property type="evidence" value="ECO:0007669"/>
    <property type="project" value="UniProtKB-KW"/>
</dbReference>
<comment type="caution">
    <text evidence="2">The sequence shown here is derived from an EMBL/GenBank/DDBJ whole genome shotgun (WGS) entry which is preliminary data.</text>
</comment>
<evidence type="ECO:0000313" key="2">
    <source>
        <dbReference type="EMBL" id="GCD46993.1"/>
    </source>
</evidence>
<dbReference type="Pfam" id="PF13649">
    <property type="entry name" value="Methyltransf_25"/>
    <property type="match status" value="1"/>
</dbReference>
<dbReference type="InterPro" id="IPR050508">
    <property type="entry name" value="Methyltransf_Superfamily"/>
</dbReference>
<dbReference type="Gene3D" id="3.40.50.150">
    <property type="entry name" value="Vaccinia Virus protein VP39"/>
    <property type="match status" value="1"/>
</dbReference>
<protein>
    <submittedName>
        <fullName evidence="2">Methyltransferase type 11</fullName>
    </submittedName>
</protein>
<keyword evidence="2" id="KW-0489">Methyltransferase</keyword>
<keyword evidence="3" id="KW-1185">Reference proteome</keyword>
<dbReference type="InterPro" id="IPR041698">
    <property type="entry name" value="Methyltransf_25"/>
</dbReference>
<feature type="domain" description="Methyltransferase" evidence="1">
    <location>
        <begin position="49"/>
        <end position="140"/>
    </location>
</feature>
<reference evidence="2 3" key="1">
    <citation type="submission" date="2018-11" db="EMBL/GenBank/DDBJ databases">
        <title>Whole genome sequence of Streptomyces paromomycinus NBRC 15454(T).</title>
        <authorList>
            <person name="Komaki H."/>
            <person name="Tamura T."/>
        </authorList>
    </citation>
    <scope>NUCLEOTIDE SEQUENCE [LARGE SCALE GENOMIC DNA]</scope>
    <source>
        <strain evidence="2 3">NBRC 15454</strain>
    </source>
</reference>
<dbReference type="PANTHER" id="PTHR42912">
    <property type="entry name" value="METHYLTRANSFERASE"/>
    <property type="match status" value="1"/>
</dbReference>
<gene>
    <name evidence="2" type="ORF">GKJPGBOP_06748</name>
</gene>
<name>A0A401WCD7_STREY</name>
<proteinExistence type="predicted"/>
<dbReference type="GO" id="GO:0032259">
    <property type="term" value="P:methylation"/>
    <property type="evidence" value="ECO:0007669"/>
    <property type="project" value="UniProtKB-KW"/>
</dbReference>
<accession>A0A401WCD7</accession>
<dbReference type="AlphaFoldDB" id="A0A401WCD7"/>